<gene>
    <name evidence="2" type="ORF">niasHT_034012</name>
</gene>
<evidence type="ECO:0000313" key="3">
    <source>
        <dbReference type="Proteomes" id="UP001620626"/>
    </source>
</evidence>
<keyword evidence="3" id="KW-1185">Reference proteome</keyword>
<feature type="region of interest" description="Disordered" evidence="1">
    <location>
        <begin position="1"/>
        <end position="47"/>
    </location>
</feature>
<accession>A0ABD2I4G2</accession>
<comment type="caution">
    <text evidence="2">The sequence shown here is derived from an EMBL/GenBank/DDBJ whole genome shotgun (WGS) entry which is preliminary data.</text>
</comment>
<feature type="compositionally biased region" description="Gly residues" evidence="1">
    <location>
        <begin position="99"/>
        <end position="110"/>
    </location>
</feature>
<dbReference type="AlphaFoldDB" id="A0ABD2I4G2"/>
<protein>
    <submittedName>
        <fullName evidence="2">Uncharacterized protein</fullName>
    </submittedName>
</protein>
<dbReference type="EMBL" id="JBICBT010001299">
    <property type="protein sequence ID" value="KAL3074038.1"/>
    <property type="molecule type" value="Genomic_DNA"/>
</dbReference>
<evidence type="ECO:0000313" key="2">
    <source>
        <dbReference type="EMBL" id="KAL3074038.1"/>
    </source>
</evidence>
<evidence type="ECO:0000256" key="1">
    <source>
        <dbReference type="SAM" id="MobiDB-lite"/>
    </source>
</evidence>
<name>A0ABD2I4G2_9BILA</name>
<proteinExistence type="predicted"/>
<feature type="region of interest" description="Disordered" evidence="1">
    <location>
        <begin position="82"/>
        <end position="110"/>
    </location>
</feature>
<sequence>MGPTVDERETEDNNQPTGPFPVGESQIGVGAEIGPENEAKRESQQRQQWRVCLPPIRTSIFFRDDDLLNLCCCCTAPDGGLATAAHGNGRAAPPHPRRGGGGGGAAPLPP</sequence>
<organism evidence="2 3">
    <name type="scientific">Heterodera trifolii</name>
    <dbReference type="NCBI Taxonomy" id="157864"/>
    <lineage>
        <taxon>Eukaryota</taxon>
        <taxon>Metazoa</taxon>
        <taxon>Ecdysozoa</taxon>
        <taxon>Nematoda</taxon>
        <taxon>Chromadorea</taxon>
        <taxon>Rhabditida</taxon>
        <taxon>Tylenchina</taxon>
        <taxon>Tylenchomorpha</taxon>
        <taxon>Tylenchoidea</taxon>
        <taxon>Heteroderidae</taxon>
        <taxon>Heteroderinae</taxon>
        <taxon>Heterodera</taxon>
    </lineage>
</organism>
<reference evidence="2 3" key="1">
    <citation type="submission" date="2024-10" db="EMBL/GenBank/DDBJ databases">
        <authorList>
            <person name="Kim D."/>
        </authorList>
    </citation>
    <scope>NUCLEOTIDE SEQUENCE [LARGE SCALE GENOMIC DNA]</scope>
    <source>
        <strain evidence="2">BH-2024</strain>
    </source>
</reference>
<dbReference type="Proteomes" id="UP001620626">
    <property type="component" value="Unassembled WGS sequence"/>
</dbReference>